<feature type="region of interest" description="Disordered" evidence="9">
    <location>
        <begin position="104"/>
        <end position="310"/>
    </location>
</feature>
<dbReference type="GO" id="GO:0046872">
    <property type="term" value="F:metal ion binding"/>
    <property type="evidence" value="ECO:0007669"/>
    <property type="project" value="UniProtKB-KW"/>
</dbReference>
<feature type="compositionally biased region" description="Low complexity" evidence="9">
    <location>
        <begin position="182"/>
        <end position="199"/>
    </location>
</feature>
<keyword evidence="5" id="KW-0769">Symport</keyword>
<dbReference type="GO" id="GO:0005283">
    <property type="term" value="F:amino acid:sodium symporter activity"/>
    <property type="evidence" value="ECO:0007669"/>
    <property type="project" value="TreeGrafter"/>
</dbReference>
<evidence type="ECO:0000256" key="3">
    <source>
        <dbReference type="ARBA" id="ARBA00022448"/>
    </source>
</evidence>
<keyword evidence="7 10" id="KW-0472">Membrane</keyword>
<feature type="binding site" evidence="8">
    <location>
        <position position="347"/>
    </location>
    <ligand>
        <name>Na(+)</name>
        <dbReference type="ChEBI" id="CHEBI:29101"/>
        <label>1</label>
    </ligand>
</feature>
<organism evidence="11">
    <name type="scientific">Homalodisca liturata</name>
    <dbReference type="NCBI Taxonomy" id="320908"/>
    <lineage>
        <taxon>Eukaryota</taxon>
        <taxon>Metazoa</taxon>
        <taxon>Ecdysozoa</taxon>
        <taxon>Arthropoda</taxon>
        <taxon>Hexapoda</taxon>
        <taxon>Insecta</taxon>
        <taxon>Pterygota</taxon>
        <taxon>Neoptera</taxon>
        <taxon>Paraneoptera</taxon>
        <taxon>Hemiptera</taxon>
        <taxon>Auchenorrhyncha</taxon>
        <taxon>Membracoidea</taxon>
        <taxon>Cicadellidae</taxon>
        <taxon>Cicadellinae</taxon>
        <taxon>Proconiini</taxon>
        <taxon>Homalodisca</taxon>
    </lineage>
</organism>
<comment type="similarity">
    <text evidence="2">Belongs to the sodium:neurotransmitter symporter (SNF) (TC 2.A.22) family.</text>
</comment>
<dbReference type="SUPFAM" id="SSF161070">
    <property type="entry name" value="SNF-like"/>
    <property type="match status" value="1"/>
</dbReference>
<evidence type="ECO:0000256" key="7">
    <source>
        <dbReference type="ARBA" id="ARBA00023136"/>
    </source>
</evidence>
<protein>
    <submittedName>
        <fullName evidence="11">Uncharacterized protein</fullName>
    </submittedName>
</protein>
<dbReference type="PROSITE" id="PS50267">
    <property type="entry name" value="NA_NEUROTRAN_SYMP_3"/>
    <property type="match status" value="1"/>
</dbReference>
<evidence type="ECO:0000256" key="9">
    <source>
        <dbReference type="SAM" id="MobiDB-lite"/>
    </source>
</evidence>
<feature type="transmembrane region" description="Helical" evidence="10">
    <location>
        <begin position="401"/>
        <end position="429"/>
    </location>
</feature>
<keyword evidence="3" id="KW-0813">Transport</keyword>
<evidence type="ECO:0000313" key="11">
    <source>
        <dbReference type="EMBL" id="JAS78704.1"/>
    </source>
</evidence>
<feature type="non-terminal residue" evidence="11">
    <location>
        <position position="1"/>
    </location>
</feature>
<accession>A0A1B6HVJ9</accession>
<keyword evidence="4 10" id="KW-0812">Transmembrane</keyword>
<reference evidence="11" key="1">
    <citation type="submission" date="2015-11" db="EMBL/GenBank/DDBJ databases">
        <title>De novo transcriptome assembly of four potential Pierce s Disease insect vectors from Arizona vineyards.</title>
        <authorList>
            <person name="Tassone E.E."/>
        </authorList>
    </citation>
    <scope>NUCLEOTIDE SEQUENCE</scope>
</reference>
<evidence type="ECO:0000256" key="5">
    <source>
        <dbReference type="ARBA" id="ARBA00022847"/>
    </source>
</evidence>
<evidence type="ECO:0000256" key="8">
    <source>
        <dbReference type="PIRSR" id="PIRSR600175-1"/>
    </source>
</evidence>
<name>A0A1B6HVJ9_9HEMI</name>
<gene>
    <name evidence="11" type="ORF">g.40558</name>
</gene>
<proteinExistence type="inferred from homology"/>
<evidence type="ECO:0000256" key="4">
    <source>
        <dbReference type="ARBA" id="ARBA00022692"/>
    </source>
</evidence>
<feature type="binding site" evidence="8">
    <location>
        <position position="340"/>
    </location>
    <ligand>
        <name>Na(+)</name>
        <dbReference type="ChEBI" id="CHEBI:29101"/>
        <label>1</label>
    </ligand>
</feature>
<evidence type="ECO:0000256" key="2">
    <source>
        <dbReference type="ARBA" id="ARBA00006459"/>
    </source>
</evidence>
<dbReference type="EMBL" id="GECU01029002">
    <property type="protein sequence ID" value="JAS78704.1"/>
    <property type="molecule type" value="Transcribed_RNA"/>
</dbReference>
<feature type="non-terminal residue" evidence="11">
    <location>
        <position position="442"/>
    </location>
</feature>
<dbReference type="AlphaFoldDB" id="A0A1B6HVJ9"/>
<dbReference type="Pfam" id="PF00209">
    <property type="entry name" value="SNF"/>
    <property type="match status" value="1"/>
</dbReference>
<comment type="subcellular location">
    <subcellularLocation>
        <location evidence="1">Membrane</location>
        <topology evidence="1">Multi-pass membrane protein</topology>
    </subcellularLocation>
</comment>
<evidence type="ECO:0000256" key="1">
    <source>
        <dbReference type="ARBA" id="ARBA00004141"/>
    </source>
</evidence>
<feature type="compositionally biased region" description="Pro residues" evidence="9">
    <location>
        <begin position="236"/>
        <end position="249"/>
    </location>
</feature>
<dbReference type="PANTHER" id="PTHR11616">
    <property type="entry name" value="SODIUM/CHLORIDE DEPENDENT TRANSPORTER"/>
    <property type="match status" value="1"/>
</dbReference>
<evidence type="ECO:0000256" key="10">
    <source>
        <dbReference type="SAM" id="Phobius"/>
    </source>
</evidence>
<feature type="transmembrane region" description="Helical" evidence="10">
    <location>
        <begin position="328"/>
        <end position="348"/>
    </location>
</feature>
<dbReference type="PRINTS" id="PR00176">
    <property type="entry name" value="NANEUSMPORT"/>
</dbReference>
<dbReference type="GO" id="GO:0089718">
    <property type="term" value="P:amino acid import across plasma membrane"/>
    <property type="evidence" value="ECO:0007669"/>
    <property type="project" value="TreeGrafter"/>
</dbReference>
<keyword evidence="8" id="KW-0915">Sodium</keyword>
<feature type="transmembrane region" description="Helical" evidence="10">
    <location>
        <begin position="360"/>
        <end position="381"/>
    </location>
</feature>
<dbReference type="GO" id="GO:0015179">
    <property type="term" value="F:L-amino acid transmembrane transporter activity"/>
    <property type="evidence" value="ECO:0007669"/>
    <property type="project" value="TreeGrafter"/>
</dbReference>
<evidence type="ECO:0000256" key="6">
    <source>
        <dbReference type="ARBA" id="ARBA00022989"/>
    </source>
</evidence>
<dbReference type="InterPro" id="IPR000175">
    <property type="entry name" value="Na/ntran_symport"/>
</dbReference>
<dbReference type="PANTHER" id="PTHR11616:SF323">
    <property type="entry name" value="SODIUM-DEPENDENT TRANSPORTER BEDRAGGLED"/>
    <property type="match status" value="1"/>
</dbReference>
<keyword evidence="6 10" id="KW-1133">Transmembrane helix</keyword>
<feature type="compositionally biased region" description="Low complexity" evidence="9">
    <location>
        <begin position="292"/>
        <end position="303"/>
    </location>
</feature>
<sequence length="442" mass="48002">PEPPEEGSDIELSEAEASPTSVRLLELVTALADTLPPPPPDPCEMTRCDSWEFSSLQNPVDTTVRSKSPSTCSSFESLSRVLDGISSHAPCRASMFLPRTKRLDLPTRPRSASPTLPVNAGSDDDTDSFVTVTVEESEMLGSNNGSLPGRRRLRSCSDSSTSIAHPAPCRASSHVDLSNSKSAAPTTSTAAPTASAAPTRPDHWLRMSMRRVRPFRLESPVRPLSAPVTQPERPRPSQPGRPHSGPPRPTRGQRRRISSSTSRRREANASEPTSPDHSWTRHPLSDDEEDSAPSTTVTAPTSPQHAPVQSNLSAYEMPRTCQSALGQWPHGLSSVLASLGCTLGLFNISRFAVLSVQFGANFFLQFLIMSLLVGIPLFTFHVSLGQLLAAGTMDMWRISPIFQGVGIALLVSQALLGIYSIVGVSWMFIYFRDSFITKQDIY</sequence>
<dbReference type="InterPro" id="IPR037272">
    <property type="entry name" value="SNS_sf"/>
</dbReference>
<keyword evidence="8" id="KW-0479">Metal-binding</keyword>
<dbReference type="GO" id="GO:0005886">
    <property type="term" value="C:plasma membrane"/>
    <property type="evidence" value="ECO:0007669"/>
    <property type="project" value="TreeGrafter"/>
</dbReference>